<accession>A0A1B7N631</accession>
<feature type="transmembrane region" description="Helical" evidence="2">
    <location>
        <begin position="31"/>
        <end position="49"/>
    </location>
</feature>
<dbReference type="InParanoid" id="A0A1B7N631"/>
<evidence type="ECO:0000313" key="3">
    <source>
        <dbReference type="EMBL" id="OAX40293.1"/>
    </source>
</evidence>
<keyword evidence="2" id="KW-1133">Transmembrane helix</keyword>
<organism evidence="3 4">
    <name type="scientific">Rhizopogon vinicolor AM-OR11-026</name>
    <dbReference type="NCBI Taxonomy" id="1314800"/>
    <lineage>
        <taxon>Eukaryota</taxon>
        <taxon>Fungi</taxon>
        <taxon>Dikarya</taxon>
        <taxon>Basidiomycota</taxon>
        <taxon>Agaricomycotina</taxon>
        <taxon>Agaricomycetes</taxon>
        <taxon>Agaricomycetidae</taxon>
        <taxon>Boletales</taxon>
        <taxon>Suillineae</taxon>
        <taxon>Rhizopogonaceae</taxon>
        <taxon>Rhizopogon</taxon>
    </lineage>
</organism>
<sequence length="83" mass="9784">MSDDEGVELQEETFLFTIYISWNTYFSPSTTSHISIFPIGFWTILVRYLHKKNLRVCQSQRTGTDKQTHLTRTGRNTRRRTVA</sequence>
<evidence type="ECO:0000256" key="2">
    <source>
        <dbReference type="SAM" id="Phobius"/>
    </source>
</evidence>
<evidence type="ECO:0000256" key="1">
    <source>
        <dbReference type="SAM" id="MobiDB-lite"/>
    </source>
</evidence>
<dbReference type="Proteomes" id="UP000092154">
    <property type="component" value="Unassembled WGS sequence"/>
</dbReference>
<keyword evidence="2" id="KW-0472">Membrane</keyword>
<reference evidence="3 4" key="1">
    <citation type="submission" date="2016-06" db="EMBL/GenBank/DDBJ databases">
        <title>Comparative genomics of the ectomycorrhizal sister species Rhizopogon vinicolor and Rhizopogon vesiculosus (Basidiomycota: Boletales) reveals a divergence of the mating type B locus.</title>
        <authorList>
            <consortium name="DOE Joint Genome Institute"/>
            <person name="Mujic A.B."/>
            <person name="Kuo A."/>
            <person name="Tritt A."/>
            <person name="Lipzen A."/>
            <person name="Chen C."/>
            <person name="Johnson J."/>
            <person name="Sharma A."/>
            <person name="Barry K."/>
            <person name="Grigoriev I.V."/>
            <person name="Spatafora J.W."/>
        </authorList>
    </citation>
    <scope>NUCLEOTIDE SEQUENCE [LARGE SCALE GENOMIC DNA]</scope>
    <source>
        <strain evidence="3 4">AM-OR11-026</strain>
    </source>
</reference>
<keyword evidence="4" id="KW-1185">Reference proteome</keyword>
<dbReference type="EMBL" id="KV448217">
    <property type="protein sequence ID" value="OAX40293.1"/>
    <property type="molecule type" value="Genomic_DNA"/>
</dbReference>
<gene>
    <name evidence="3" type="ORF">K503DRAFT_628154</name>
</gene>
<proteinExistence type="predicted"/>
<protein>
    <submittedName>
        <fullName evidence="3">Uncharacterized protein</fullName>
    </submittedName>
</protein>
<dbReference type="AlphaFoldDB" id="A0A1B7N631"/>
<keyword evidence="2" id="KW-0812">Transmembrane</keyword>
<name>A0A1B7N631_9AGAM</name>
<evidence type="ECO:0000313" key="4">
    <source>
        <dbReference type="Proteomes" id="UP000092154"/>
    </source>
</evidence>
<feature type="region of interest" description="Disordered" evidence="1">
    <location>
        <begin position="59"/>
        <end position="83"/>
    </location>
</feature>